<dbReference type="PANTHER" id="PTHR43558:SF6">
    <property type="entry name" value="REDUCTASE, PUTATIVE (AFU_ORTHOLOGUE AFUA_3G10540)-RELATED"/>
    <property type="match status" value="1"/>
</dbReference>
<dbReference type="InterPro" id="IPR053354">
    <property type="entry name" value="MGDG_epimerase"/>
</dbReference>
<gene>
    <name evidence="1" type="ORF">BOTBODRAFT_29097</name>
</gene>
<keyword evidence="2" id="KW-1185">Reference proteome</keyword>
<evidence type="ECO:0000313" key="1">
    <source>
        <dbReference type="EMBL" id="KDQ18724.1"/>
    </source>
</evidence>
<dbReference type="STRING" id="930990.A0A067MSY0"/>
<dbReference type="AlphaFoldDB" id="A0A067MSY0"/>
<sequence>MAAQGDKTEHSELNPSQVLSDLLRKDWESSEVADLAQKTVEFHLANYDAYKKYQKKKRETALPSLATTVGRAIAGLTGEDTQNDVEKILSIPGSIIQRNMLKWDNMPYPVLCALRDGARKTSEVETLQSGDVDEWIIRNEGWLRDGPIDDWTRGMVALSKHADFVFPSATLSATSRTITRTPLFGFTILDKKHPPAIKIQPSVELFSQKFDELTGNLLKGLSWENIFVAGGIVTGSLFCVSDSEADSTPEMWLKSDIDVYIYGLDSLGANLKIKHIFEIFKANLTTDSPPIIVRNSKTITFFTHYPTRRVQIVLKLVDNPKDVLLNFDLDVCSMGWDGEEVWMLPRAARALETGYNVFTMNLVQGHYLGTRRATQEQRIFKYANKGYGIRFLPSYVDALLNHDPEVIGLNASLNELDMAKVAEQSRRWTASFLSDFLSSDPELRDTETVTHPTDPTQSVELIVVKHQYLASQYVTSHSSDIVGKGGRSFLAGFGLFMRHVALWEAEKAGKIVIREDMWASPSYWGSVGAVNYDDTPRYYWDDTFYTGGLKEAIEIFNQKELAKLEENLQALGILNYRDGTIPWYYPEDVSTEHLESILTTVKLQRMAYGSSVEEILASSADMLIPLWVPRKFIRFANDMVRMALDEAGLPSYDILSPIMKEEALLSRSRKLGDLRPVLWRTTASTMWQQIDRRIDEVYEILWAFHRVYESLWTSEEARTQDFKAELSRHATRQMPGDELIAFARWVGKKPPGGNRYNEADWSDLEEDI</sequence>
<dbReference type="OrthoDB" id="539213at2759"/>
<organism evidence="1 2">
    <name type="scientific">Botryobasidium botryosum (strain FD-172 SS1)</name>
    <dbReference type="NCBI Taxonomy" id="930990"/>
    <lineage>
        <taxon>Eukaryota</taxon>
        <taxon>Fungi</taxon>
        <taxon>Dikarya</taxon>
        <taxon>Basidiomycota</taxon>
        <taxon>Agaricomycotina</taxon>
        <taxon>Agaricomycetes</taxon>
        <taxon>Cantharellales</taxon>
        <taxon>Botryobasidiaceae</taxon>
        <taxon>Botryobasidium</taxon>
    </lineage>
</organism>
<dbReference type="EMBL" id="KL198021">
    <property type="protein sequence ID" value="KDQ18724.1"/>
    <property type="molecule type" value="Genomic_DNA"/>
</dbReference>
<protein>
    <submittedName>
        <fullName evidence="1">Uncharacterized protein</fullName>
    </submittedName>
</protein>
<dbReference type="Proteomes" id="UP000027195">
    <property type="component" value="Unassembled WGS sequence"/>
</dbReference>
<dbReference type="PANTHER" id="PTHR43558">
    <property type="entry name" value="REDUCTASE, PUTATIVE (AFU_ORTHOLOGUE AFUA_3G10540)-RELATED"/>
    <property type="match status" value="1"/>
</dbReference>
<proteinExistence type="predicted"/>
<accession>A0A067MSY0</accession>
<evidence type="ECO:0000313" key="2">
    <source>
        <dbReference type="Proteomes" id="UP000027195"/>
    </source>
</evidence>
<reference evidence="2" key="1">
    <citation type="journal article" date="2014" name="Proc. Natl. Acad. Sci. U.S.A.">
        <title>Extensive sampling of basidiomycete genomes demonstrates inadequacy of the white-rot/brown-rot paradigm for wood decay fungi.</title>
        <authorList>
            <person name="Riley R."/>
            <person name="Salamov A.A."/>
            <person name="Brown D.W."/>
            <person name="Nagy L.G."/>
            <person name="Floudas D."/>
            <person name="Held B.W."/>
            <person name="Levasseur A."/>
            <person name="Lombard V."/>
            <person name="Morin E."/>
            <person name="Otillar R."/>
            <person name="Lindquist E.A."/>
            <person name="Sun H."/>
            <person name="LaButti K.M."/>
            <person name="Schmutz J."/>
            <person name="Jabbour D."/>
            <person name="Luo H."/>
            <person name="Baker S.E."/>
            <person name="Pisabarro A.G."/>
            <person name="Walton J.D."/>
            <person name="Blanchette R.A."/>
            <person name="Henrissat B."/>
            <person name="Martin F."/>
            <person name="Cullen D."/>
            <person name="Hibbett D.S."/>
            <person name="Grigoriev I.V."/>
        </authorList>
    </citation>
    <scope>NUCLEOTIDE SEQUENCE [LARGE SCALE GENOMIC DNA]</scope>
    <source>
        <strain evidence="2">FD-172 SS1</strain>
    </source>
</reference>
<name>A0A067MSY0_BOTB1</name>
<dbReference type="HOGENOM" id="CLU_011775_0_0_1"/>
<dbReference type="InParanoid" id="A0A067MSY0"/>